<feature type="compositionally biased region" description="Basic and acidic residues" evidence="1">
    <location>
        <begin position="351"/>
        <end position="370"/>
    </location>
</feature>
<evidence type="ECO:0000313" key="3">
    <source>
        <dbReference type="Proteomes" id="UP000288291"/>
    </source>
</evidence>
<dbReference type="RefSeq" id="WP_127796369.1">
    <property type="nucleotide sequence ID" value="NZ_ML136896.1"/>
</dbReference>
<dbReference type="InterPro" id="IPR016913">
    <property type="entry name" value="UCP029215"/>
</dbReference>
<feature type="region of interest" description="Disordered" evidence="1">
    <location>
        <begin position="239"/>
        <end position="259"/>
    </location>
</feature>
<name>A0A437ST96_9LACO</name>
<dbReference type="PIRSF" id="PIRSF029215">
    <property type="entry name" value="UCP029215"/>
    <property type="match status" value="1"/>
</dbReference>
<evidence type="ECO:0000313" key="2">
    <source>
        <dbReference type="EMBL" id="RVU70169.1"/>
    </source>
</evidence>
<dbReference type="Proteomes" id="UP000288291">
    <property type="component" value="Unassembled WGS sequence"/>
</dbReference>
<sequence length="370" mass="40368">MLTRYDSATINRFSVDSQTGYLHVRNVPIARVGVFPYLKPDGSIQMEAKLPDDLLTDSAVESANSKPITDNHPNESVNINNSSKYAKGLTATNAHVDGDKLKVDMTIMDGSLIDEIKKGKQELSIGFQTDVEPVAGEYKGMKYDSVQRNIQINHVAVVARGRAGHTVRLTGDSAEMVQDQEPSKENQMETTTIRMDGADVTVAQADADKILKLDADNKANAKKIDELNAQIKALTAERDKLKGSADSANKQADEAKAKADSLEKQLADAEKKFTGDALDKAIADRMELIDQAKPFVGESADFTGKSAKEIKVEAINKADSIDVSDKSDYYIDVYFDSLKNRSNAGVVGYSGKEEKKTDSADNVPDRYHLA</sequence>
<dbReference type="Pfam" id="PF09979">
    <property type="entry name" value="DUF2213"/>
    <property type="match status" value="1"/>
</dbReference>
<dbReference type="EMBL" id="RXIA01000028">
    <property type="protein sequence ID" value="RVU70169.1"/>
    <property type="molecule type" value="Genomic_DNA"/>
</dbReference>
<feature type="region of interest" description="Disordered" evidence="1">
    <location>
        <begin position="343"/>
        <end position="370"/>
    </location>
</feature>
<reference evidence="2 3" key="1">
    <citation type="submission" date="2018-12" db="EMBL/GenBank/DDBJ databases">
        <authorList>
            <person name="Meng J."/>
        </authorList>
    </citation>
    <scope>NUCLEOTIDE SEQUENCE [LARGE SCALE GENOMIC DNA]</scope>
    <source>
        <strain evidence="2 3">HT111-2</strain>
    </source>
</reference>
<protein>
    <submittedName>
        <fullName evidence="2">DUF2213 domain-containing protein</fullName>
    </submittedName>
</protein>
<comment type="caution">
    <text evidence="2">The sequence shown here is derived from an EMBL/GenBank/DDBJ whole genome shotgun (WGS) entry which is preliminary data.</text>
</comment>
<evidence type="ECO:0000256" key="1">
    <source>
        <dbReference type="SAM" id="MobiDB-lite"/>
    </source>
</evidence>
<dbReference type="AlphaFoldDB" id="A0A437ST96"/>
<proteinExistence type="predicted"/>
<keyword evidence="3" id="KW-1185">Reference proteome</keyword>
<accession>A0A437ST96</accession>
<organism evidence="2 3">
    <name type="scientific">Lactobacillus xujianguonis</name>
    <dbReference type="NCBI Taxonomy" id="2495899"/>
    <lineage>
        <taxon>Bacteria</taxon>
        <taxon>Bacillati</taxon>
        <taxon>Bacillota</taxon>
        <taxon>Bacilli</taxon>
        <taxon>Lactobacillales</taxon>
        <taxon>Lactobacillaceae</taxon>
        <taxon>Lactobacillus</taxon>
    </lineage>
</organism>
<gene>
    <name evidence="2" type="ORF">EJK17_09055</name>
</gene>